<protein>
    <submittedName>
        <fullName evidence="2">RimJ/RimL family protein N-acetyltransferase</fullName>
    </submittedName>
</protein>
<accession>A0A7W9J0T3</accession>
<dbReference type="Pfam" id="PF00583">
    <property type="entry name" value="Acetyltransf_1"/>
    <property type="match status" value="1"/>
</dbReference>
<dbReference type="AlphaFoldDB" id="A0A7W9J0T3"/>
<keyword evidence="2" id="KW-0808">Transferase</keyword>
<comment type="caution">
    <text evidence="2">The sequence shown here is derived from an EMBL/GenBank/DDBJ whole genome shotgun (WGS) entry which is preliminary data.</text>
</comment>
<gene>
    <name evidence="2" type="ORF">HDA39_000288</name>
</gene>
<dbReference type="Proteomes" id="UP000549971">
    <property type="component" value="Unassembled WGS sequence"/>
</dbReference>
<organism evidence="2 3">
    <name type="scientific">Kribbella italica</name>
    <dbReference type="NCBI Taxonomy" id="1540520"/>
    <lineage>
        <taxon>Bacteria</taxon>
        <taxon>Bacillati</taxon>
        <taxon>Actinomycetota</taxon>
        <taxon>Actinomycetes</taxon>
        <taxon>Propionibacteriales</taxon>
        <taxon>Kribbellaceae</taxon>
        <taxon>Kribbella</taxon>
    </lineage>
</organism>
<keyword evidence="3" id="KW-1185">Reference proteome</keyword>
<dbReference type="InterPro" id="IPR016181">
    <property type="entry name" value="Acyl_CoA_acyltransferase"/>
</dbReference>
<dbReference type="InterPro" id="IPR000182">
    <property type="entry name" value="GNAT_dom"/>
</dbReference>
<feature type="domain" description="N-acetyltransferase" evidence="1">
    <location>
        <begin position="1"/>
        <end position="153"/>
    </location>
</feature>
<dbReference type="PROSITE" id="PS51186">
    <property type="entry name" value="GNAT"/>
    <property type="match status" value="1"/>
</dbReference>
<name>A0A7W9J0T3_9ACTN</name>
<evidence type="ECO:0000313" key="2">
    <source>
        <dbReference type="EMBL" id="MBB5833554.1"/>
    </source>
</evidence>
<evidence type="ECO:0000259" key="1">
    <source>
        <dbReference type="PROSITE" id="PS51186"/>
    </source>
</evidence>
<dbReference type="RefSeq" id="WP_184793428.1">
    <property type="nucleotide sequence ID" value="NZ_JACHMY010000001.1"/>
</dbReference>
<sequence>MLLRPMLESDLDELLVVQEEGAVLGLGAVFPQESYPFPRDSIRERWALEIGDPVIRAWVALDGGRLAGFAATRYDQLLHFGTAVPSWGSGLASELHDAVIDGLRADWPAARLHVFEGNQRARRFYAKHGWVATGSSTRSAFPPRPVLLDYRLEFA</sequence>
<dbReference type="GO" id="GO:0016747">
    <property type="term" value="F:acyltransferase activity, transferring groups other than amino-acyl groups"/>
    <property type="evidence" value="ECO:0007669"/>
    <property type="project" value="InterPro"/>
</dbReference>
<dbReference type="SUPFAM" id="SSF55729">
    <property type="entry name" value="Acyl-CoA N-acyltransferases (Nat)"/>
    <property type="match status" value="1"/>
</dbReference>
<dbReference type="Gene3D" id="3.40.630.30">
    <property type="match status" value="1"/>
</dbReference>
<reference evidence="2 3" key="1">
    <citation type="submission" date="2020-08" db="EMBL/GenBank/DDBJ databases">
        <title>Sequencing the genomes of 1000 actinobacteria strains.</title>
        <authorList>
            <person name="Klenk H.-P."/>
        </authorList>
    </citation>
    <scope>NUCLEOTIDE SEQUENCE [LARGE SCALE GENOMIC DNA]</scope>
    <source>
        <strain evidence="2 3">DSM 28967</strain>
    </source>
</reference>
<dbReference type="EMBL" id="JACHMY010000001">
    <property type="protein sequence ID" value="MBB5833554.1"/>
    <property type="molecule type" value="Genomic_DNA"/>
</dbReference>
<evidence type="ECO:0000313" key="3">
    <source>
        <dbReference type="Proteomes" id="UP000549971"/>
    </source>
</evidence>
<proteinExistence type="predicted"/>